<sequence length="894" mass="102407">MSAAPKTSDLGSLLTEIQDSLKQQNAVLQKLVAALTAVAPDKEDRKTSPSLADNDKNRSNNHEGGNDDLSNQVSALPDEEAEEESEFLRRRVAFYPKESESKYFLSLEPLNSSDGPPQRGTADGNWKYWTPVYQDKQNSDHAAGRPDYIPPWELREHNGQLYHIDDREMSCPIPFSERLINSSQIKVPYAFMPPSRLILTPIASTGITVNWDLLQQCLGDLYSVPPDDRLPLSFERNELRVKCASGKIYNYLRRIKAFFEELHGKNGYFFTLEKEPPYWMAASHALFAEQSHLAIRPGRCELSGSWEEGSDREQNRKDEKNVICRPIWLSTRDCRQWYRIVCFEGLASVMGPALSGNTSRRRLQHAQRIWSLLICWRQGRLQNAESSGPIIRETINSHIFCSRTQRAGNLHLSRWKTFHIIWFQIIRDARKEALKTSSWKSGPLYGSKKEAFIQEAAFTMAVLPFSPPFRTVPMFNDASSVARLHYNYWTILLLTPSGMDLRFGCYHTPASTILILISNGPQKAANAWEEIQTHFKSMLDDENPILDPDKHDALLFDDNTFSRSRKYFWAVDSLEVFKTEIADTIREWEDFWAAREQLADRFCKIDVYLQDINTQLNRLKDNRVQFEAFYTKTLALREGLFNASSVIESRASTRLGENLKLLTYVSTFYLPLSFCAALWSINESYSTSAFAVTAVLIALTTYLLVSNLENAVSFSSRLYIVQANVPSSVAWWMIPMRIEILRKLGVVKIKSQQDRTDKPDVAKEEAVNPGSKPTQQENHKGKETINNINQNPAAVSHQNPGKSPTEEVEEAPTVKSSAVQTGYVRCRKMTFMNLGRYMQKVQPGYKCDTGDHIFKKQNDNNRKQESTRRKRLLHWKFTVILDDVGQIHAQYFHD</sequence>
<dbReference type="OrthoDB" id="5428055at2759"/>
<dbReference type="AlphaFoldDB" id="A0A0F4YVG2"/>
<dbReference type="Gene3D" id="1.20.58.340">
    <property type="entry name" value="Magnesium transport protein CorA, transmembrane region"/>
    <property type="match status" value="1"/>
</dbReference>
<accession>A0A0F4YVG2</accession>
<gene>
    <name evidence="2" type="ORF">T310_3707</name>
</gene>
<dbReference type="EMBL" id="LASV01000146">
    <property type="protein sequence ID" value="KKA22272.1"/>
    <property type="molecule type" value="Genomic_DNA"/>
</dbReference>
<evidence type="ECO:0000313" key="2">
    <source>
        <dbReference type="EMBL" id="KKA22272.1"/>
    </source>
</evidence>
<dbReference type="GeneID" id="25316056"/>
<feature type="compositionally biased region" description="Polar residues" evidence="1">
    <location>
        <begin position="784"/>
        <end position="802"/>
    </location>
</feature>
<name>A0A0F4YVG2_RASE3</name>
<feature type="compositionally biased region" description="Basic and acidic residues" evidence="1">
    <location>
        <begin position="754"/>
        <end position="766"/>
    </location>
</feature>
<comment type="caution">
    <text evidence="2">The sequence shown here is derived from an EMBL/GenBank/DDBJ whole genome shotgun (WGS) entry which is preliminary data.</text>
</comment>
<organism evidence="2 3">
    <name type="scientific">Rasamsonia emersonii (strain ATCC 16479 / CBS 393.64 / IMI 116815)</name>
    <dbReference type="NCBI Taxonomy" id="1408163"/>
    <lineage>
        <taxon>Eukaryota</taxon>
        <taxon>Fungi</taxon>
        <taxon>Dikarya</taxon>
        <taxon>Ascomycota</taxon>
        <taxon>Pezizomycotina</taxon>
        <taxon>Eurotiomycetes</taxon>
        <taxon>Eurotiomycetidae</taxon>
        <taxon>Eurotiales</taxon>
        <taxon>Trichocomaceae</taxon>
        <taxon>Rasamsonia</taxon>
    </lineage>
</organism>
<keyword evidence="3" id="KW-1185">Reference proteome</keyword>
<feature type="region of interest" description="Disordered" evidence="1">
    <location>
        <begin position="36"/>
        <end position="82"/>
    </location>
</feature>
<dbReference type="Pfam" id="PF01544">
    <property type="entry name" value="CorA"/>
    <property type="match status" value="1"/>
</dbReference>
<evidence type="ECO:0000256" key="1">
    <source>
        <dbReference type="SAM" id="MobiDB-lite"/>
    </source>
</evidence>
<dbReference type="RefSeq" id="XP_013328884.1">
    <property type="nucleotide sequence ID" value="XM_013473430.1"/>
</dbReference>
<protein>
    <submittedName>
        <fullName evidence="2">Uncharacterized protein</fullName>
    </submittedName>
</protein>
<evidence type="ECO:0000313" key="3">
    <source>
        <dbReference type="Proteomes" id="UP000053958"/>
    </source>
</evidence>
<dbReference type="InterPro" id="IPR002523">
    <property type="entry name" value="MgTranspt_CorA/ZnTranspt_ZntB"/>
</dbReference>
<dbReference type="GO" id="GO:0016020">
    <property type="term" value="C:membrane"/>
    <property type="evidence" value="ECO:0007669"/>
    <property type="project" value="InterPro"/>
</dbReference>
<feature type="region of interest" description="Disordered" evidence="1">
    <location>
        <begin position="754"/>
        <end position="814"/>
    </location>
</feature>
<dbReference type="STRING" id="1408163.A0A0F4YVG2"/>
<feature type="compositionally biased region" description="Basic and acidic residues" evidence="1">
    <location>
        <begin position="40"/>
        <end position="65"/>
    </location>
</feature>
<reference evidence="2 3" key="1">
    <citation type="submission" date="2015-04" db="EMBL/GenBank/DDBJ databases">
        <authorList>
            <person name="Heijne W.H."/>
            <person name="Fedorova N.D."/>
            <person name="Nierman W.C."/>
            <person name="Vollebregt A.W."/>
            <person name="Zhao Z."/>
            <person name="Wu L."/>
            <person name="Kumar M."/>
            <person name="Stam H."/>
            <person name="van den Berg M.A."/>
            <person name="Pel H.J."/>
        </authorList>
    </citation>
    <scope>NUCLEOTIDE SEQUENCE [LARGE SCALE GENOMIC DNA]</scope>
    <source>
        <strain evidence="2 3">CBS 393.64</strain>
    </source>
</reference>
<dbReference type="GO" id="GO:0046873">
    <property type="term" value="F:metal ion transmembrane transporter activity"/>
    <property type="evidence" value="ECO:0007669"/>
    <property type="project" value="InterPro"/>
</dbReference>
<dbReference type="Proteomes" id="UP000053958">
    <property type="component" value="Unassembled WGS sequence"/>
</dbReference>
<proteinExistence type="predicted"/>